<reference evidence="2 3" key="1">
    <citation type="submission" date="2021-07" db="EMBL/GenBank/DDBJ databases">
        <authorList>
            <consortium name="Genoscope - CEA"/>
            <person name="William W."/>
        </authorList>
    </citation>
    <scope>NUCLEOTIDE SEQUENCE [LARGE SCALE GENOMIC DNA]</scope>
</reference>
<accession>A0A8D9CYX6</accession>
<organism evidence="2 3">
    <name type="scientific">Brassica campestris</name>
    <name type="common">Field mustard</name>
    <dbReference type="NCBI Taxonomy" id="3711"/>
    <lineage>
        <taxon>Eukaryota</taxon>
        <taxon>Viridiplantae</taxon>
        <taxon>Streptophyta</taxon>
        <taxon>Embryophyta</taxon>
        <taxon>Tracheophyta</taxon>
        <taxon>Spermatophyta</taxon>
        <taxon>Magnoliopsida</taxon>
        <taxon>eudicotyledons</taxon>
        <taxon>Gunneridae</taxon>
        <taxon>Pentapetalae</taxon>
        <taxon>rosids</taxon>
        <taxon>malvids</taxon>
        <taxon>Brassicales</taxon>
        <taxon>Brassicaceae</taxon>
        <taxon>Brassiceae</taxon>
        <taxon>Brassica</taxon>
    </lineage>
</organism>
<evidence type="ECO:0000256" key="1">
    <source>
        <dbReference type="SAM" id="Phobius"/>
    </source>
</evidence>
<keyword evidence="1" id="KW-0472">Membrane</keyword>
<evidence type="ECO:0000313" key="2">
    <source>
        <dbReference type="EMBL" id="CAG7867472.1"/>
    </source>
</evidence>
<dbReference type="AlphaFoldDB" id="A0A8D9CYX6"/>
<proteinExistence type="predicted"/>
<keyword evidence="1" id="KW-0812">Transmembrane</keyword>
<dbReference type="Gramene" id="A09p79390.2_BraZ1">
    <property type="protein sequence ID" value="A09p79390.2_BraZ1.CDS"/>
    <property type="gene ID" value="A09g79390.2_BraZ1"/>
</dbReference>
<keyword evidence="1" id="KW-1133">Transmembrane helix</keyword>
<gene>
    <name evidence="2" type="ORF">BRAPAZ1V2_A09P79390.2</name>
</gene>
<evidence type="ECO:0000313" key="3">
    <source>
        <dbReference type="Proteomes" id="UP000694005"/>
    </source>
</evidence>
<feature type="transmembrane region" description="Helical" evidence="1">
    <location>
        <begin position="37"/>
        <end position="60"/>
    </location>
</feature>
<sequence>MMIVLVYFSHANSYMSRLEEMGIGKQQQDSGPPSSHLLFFATIPLGFETFSLLFLFNHILSCVSVSFSL</sequence>
<name>A0A8D9CYX6_BRACM</name>
<dbReference type="EMBL" id="LS974625">
    <property type="protein sequence ID" value="CAG7867472.1"/>
    <property type="molecule type" value="Genomic_DNA"/>
</dbReference>
<dbReference type="Proteomes" id="UP000694005">
    <property type="component" value="Chromosome A09"/>
</dbReference>
<protein>
    <submittedName>
        <fullName evidence="2">Uncharacterized protein</fullName>
    </submittedName>
</protein>